<dbReference type="EMBL" id="JABDTM020027042">
    <property type="protein sequence ID" value="KAH0811098.1"/>
    <property type="molecule type" value="Genomic_DNA"/>
</dbReference>
<feature type="compositionally biased region" description="Basic and acidic residues" evidence="2">
    <location>
        <begin position="771"/>
        <end position="785"/>
    </location>
</feature>
<feature type="compositionally biased region" description="Polar residues" evidence="2">
    <location>
        <begin position="511"/>
        <end position="520"/>
    </location>
</feature>
<dbReference type="PANTHER" id="PTHR15729">
    <property type="entry name" value="CDC42 GTPASE-ACTIVATING PROTEIN"/>
    <property type="match status" value="1"/>
</dbReference>
<feature type="compositionally biased region" description="Acidic residues" evidence="2">
    <location>
        <begin position="752"/>
        <end position="762"/>
    </location>
</feature>
<dbReference type="Pfam" id="PF00620">
    <property type="entry name" value="RhoGAP"/>
    <property type="match status" value="1"/>
</dbReference>
<feature type="compositionally biased region" description="Low complexity" evidence="2">
    <location>
        <begin position="716"/>
        <end position="739"/>
    </location>
</feature>
<protein>
    <recommendedName>
        <fullName evidence="3">Rho-GAP domain-containing protein</fullName>
    </recommendedName>
</protein>
<feature type="region of interest" description="Disordered" evidence="2">
    <location>
        <begin position="389"/>
        <end position="415"/>
    </location>
</feature>
<feature type="compositionally biased region" description="Polar residues" evidence="2">
    <location>
        <begin position="602"/>
        <end position="611"/>
    </location>
</feature>
<feature type="compositionally biased region" description="Polar residues" evidence="2">
    <location>
        <begin position="1072"/>
        <end position="1082"/>
    </location>
</feature>
<feature type="compositionally biased region" description="Basic and acidic residues" evidence="2">
    <location>
        <begin position="470"/>
        <end position="485"/>
    </location>
</feature>
<dbReference type="GO" id="GO:0007264">
    <property type="term" value="P:small GTPase-mediated signal transduction"/>
    <property type="evidence" value="ECO:0007669"/>
    <property type="project" value="TreeGrafter"/>
</dbReference>
<feature type="compositionally biased region" description="Polar residues" evidence="2">
    <location>
        <begin position="286"/>
        <end position="298"/>
    </location>
</feature>
<feature type="compositionally biased region" description="Basic and acidic residues" evidence="2">
    <location>
        <begin position="1083"/>
        <end position="1135"/>
    </location>
</feature>
<evidence type="ECO:0000313" key="4">
    <source>
        <dbReference type="EMBL" id="KAH0811098.1"/>
    </source>
</evidence>
<feature type="compositionally biased region" description="Basic and acidic residues" evidence="2">
    <location>
        <begin position="927"/>
        <end position="937"/>
    </location>
</feature>
<feature type="region of interest" description="Disordered" evidence="2">
    <location>
        <begin position="1"/>
        <end position="23"/>
    </location>
</feature>
<accession>A0A8J6HCA2</accession>
<feature type="compositionally biased region" description="Low complexity" evidence="2">
    <location>
        <begin position="527"/>
        <end position="537"/>
    </location>
</feature>
<proteinExistence type="predicted"/>
<comment type="caution">
    <text evidence="4">The sequence shown here is derived from an EMBL/GenBank/DDBJ whole genome shotgun (WGS) entry which is preliminary data.</text>
</comment>
<feature type="region of interest" description="Disordered" evidence="2">
    <location>
        <begin position="1018"/>
        <end position="1140"/>
    </location>
</feature>
<dbReference type="AlphaFoldDB" id="A0A8J6HCA2"/>
<dbReference type="InterPro" id="IPR051576">
    <property type="entry name" value="PX-Rho_GAP"/>
</dbReference>
<sequence>MKIDRVGDKGIASRARDDSKNSELPNPLCTYQLYQSFVNAVQGCNSGVRSSESDHDRLLKMREAVQKLPPPHYRTLEYLMRHLAKVAKHGASTGMTTRNVAIVWAPNLLRCAELEVGGVAALQGVGVQAVVTEFLICYAHLIFCDRLPNLDLPPVDADVTLSPKKCRPKSLAISTPTKLITLEEARTKHLVSKNEECNYIEVGGGPKNLPKKYHTVIELPSGGRKRGHTKRSPLGWRSLFSKARNNSQGNLAKPRKASTPGIIVSEKSVTESDLTDMKRKLRSVKSAESLTSGHSEPNGNEVDGLGPLYSLNKPPGHNRSVSHDSYFDTLQTSQNNSEGSLLDLSEIQLNFELEESEMRIFSEDESLVSSPRIQKDPHRRILTRARPEEFSSTANSVNPSPKKQARVVLSPDSMSRKRTRLEDQLSDIQYIDCTTPDNMVCTMAVVHALPQVQTVPDSYQPKNKSPRNSDNLDKRQSLNLERDVGGGKQGITKSFTEVDIGRKFLDASSLVATPTPQSPGYRQLGESSTTTTPDFSPTTEIVYQNLNNDKKGNHNYENILTTISITYKSPPRSVEASPVKSNADAVYENVIVNVEKAMVPTSTASLPSQEAAQPDNEFLSETNDKEGRPKSMSALDESSNDLTLKPNLSSSAICDTSEQISLVSFTDQSSNQSSRSNVQYTPSLSSGVYQMMENSERISPTDLSLSEVVHSSTENLSESSASFPLSYSKNSSPNVSPSPFYEEASELQNNLIEEEEKTEDLIEFSPTETDETSRGSLNDKRKSSETETLDDNSVYQQVKFFRRSIHEVNALLELNEQKEVEVEENYDSLESDNMHVYENVKGEEMKSVEGKVEDHIDGKVCVKDLTSRFEDKSLEKENGTNSRLKKFYEKDSLPPCLRARNLKNQLKTRSLDEDEFKKEFGCGVGGERRKSMDEGMGHKTNSLPKTLNPPKVIPMDDGKLNSIHLAHSTENVNSTSEEEAKKRERIEKYKEERRKYLHDKYRSESFKEDKDVLLSKLKLFKGKDERPEPEPPAPRTRRKSSRSDDSAVDSLDEEKSTCNRTSLKSRAAVFEQANQRASTDSNKNNKREEFVRVKDEDTSRYERRRHTFESRDRDGEEEKSRRVSLETRSPRKEKSSPSYCIKDMKAIFESKSKQ</sequence>
<feature type="region of interest" description="Disordered" evidence="2">
    <location>
        <begin position="283"/>
        <end position="320"/>
    </location>
</feature>
<gene>
    <name evidence="4" type="ORF">GEV33_011699</name>
</gene>
<feature type="region of interest" description="Disordered" evidence="2">
    <location>
        <begin position="716"/>
        <end position="789"/>
    </location>
</feature>
<dbReference type="PROSITE" id="PS50238">
    <property type="entry name" value="RHOGAP"/>
    <property type="match status" value="1"/>
</dbReference>
<dbReference type="Gene3D" id="1.10.555.10">
    <property type="entry name" value="Rho GTPase activation protein"/>
    <property type="match status" value="1"/>
</dbReference>
<feature type="region of interest" description="Disordered" evidence="2">
    <location>
        <begin position="245"/>
        <end position="264"/>
    </location>
</feature>
<dbReference type="GO" id="GO:0005096">
    <property type="term" value="F:GTPase activator activity"/>
    <property type="evidence" value="ECO:0007669"/>
    <property type="project" value="UniProtKB-KW"/>
</dbReference>
<evidence type="ECO:0000256" key="2">
    <source>
        <dbReference type="SAM" id="MobiDB-lite"/>
    </source>
</evidence>
<feature type="compositionally biased region" description="Polar residues" evidence="2">
    <location>
        <begin position="455"/>
        <end position="469"/>
    </location>
</feature>
<feature type="region of interest" description="Disordered" evidence="2">
    <location>
        <begin position="511"/>
        <end position="537"/>
    </location>
</feature>
<evidence type="ECO:0000259" key="3">
    <source>
        <dbReference type="PROSITE" id="PS50238"/>
    </source>
</evidence>
<evidence type="ECO:0000256" key="1">
    <source>
        <dbReference type="ARBA" id="ARBA00022468"/>
    </source>
</evidence>
<reference evidence="4" key="2">
    <citation type="submission" date="2021-08" db="EMBL/GenBank/DDBJ databases">
        <authorList>
            <person name="Eriksson T."/>
        </authorList>
    </citation>
    <scope>NUCLEOTIDE SEQUENCE</scope>
    <source>
        <strain evidence="4">Stoneville</strain>
        <tissue evidence="4">Whole head</tissue>
    </source>
</reference>
<feature type="domain" description="Rho-GAP" evidence="3">
    <location>
        <begin position="1"/>
        <end position="143"/>
    </location>
</feature>
<dbReference type="SUPFAM" id="SSF48350">
    <property type="entry name" value="GTPase activation domain, GAP"/>
    <property type="match status" value="1"/>
</dbReference>
<dbReference type="PANTHER" id="PTHR15729:SF10">
    <property type="entry name" value="GTPASE-ACTIVATING PROTEIN CDGAPR"/>
    <property type="match status" value="1"/>
</dbReference>
<dbReference type="Proteomes" id="UP000719412">
    <property type="component" value="Unassembled WGS sequence"/>
</dbReference>
<dbReference type="InterPro" id="IPR008936">
    <property type="entry name" value="Rho_GTPase_activation_prot"/>
</dbReference>
<feature type="region of interest" description="Disordered" evidence="2">
    <location>
        <begin position="927"/>
        <end position="986"/>
    </location>
</feature>
<keyword evidence="1" id="KW-0343">GTPase activation</keyword>
<keyword evidence="5" id="KW-1185">Reference proteome</keyword>
<name>A0A8J6HCA2_TENMO</name>
<reference evidence="4" key="1">
    <citation type="journal article" date="2020" name="J Insects Food Feed">
        <title>The yellow mealworm (Tenebrio molitor) genome: a resource for the emerging insects as food and feed industry.</title>
        <authorList>
            <person name="Eriksson T."/>
            <person name="Andere A."/>
            <person name="Kelstrup H."/>
            <person name="Emery V."/>
            <person name="Picard C."/>
        </authorList>
    </citation>
    <scope>NUCLEOTIDE SEQUENCE</scope>
    <source>
        <strain evidence="4">Stoneville</strain>
        <tissue evidence="4">Whole head</tissue>
    </source>
</reference>
<feature type="region of interest" description="Disordered" evidence="2">
    <location>
        <begin position="455"/>
        <end position="490"/>
    </location>
</feature>
<dbReference type="SMART" id="SM00324">
    <property type="entry name" value="RhoGAP"/>
    <property type="match status" value="1"/>
</dbReference>
<feature type="compositionally biased region" description="Polar residues" evidence="2">
    <location>
        <begin position="390"/>
        <end position="401"/>
    </location>
</feature>
<organism evidence="4 5">
    <name type="scientific">Tenebrio molitor</name>
    <name type="common">Yellow mealworm beetle</name>
    <dbReference type="NCBI Taxonomy" id="7067"/>
    <lineage>
        <taxon>Eukaryota</taxon>
        <taxon>Metazoa</taxon>
        <taxon>Ecdysozoa</taxon>
        <taxon>Arthropoda</taxon>
        <taxon>Hexapoda</taxon>
        <taxon>Insecta</taxon>
        <taxon>Pterygota</taxon>
        <taxon>Neoptera</taxon>
        <taxon>Endopterygota</taxon>
        <taxon>Coleoptera</taxon>
        <taxon>Polyphaga</taxon>
        <taxon>Cucujiformia</taxon>
        <taxon>Tenebrionidae</taxon>
        <taxon>Tenebrio</taxon>
    </lineage>
</organism>
<evidence type="ECO:0000313" key="5">
    <source>
        <dbReference type="Proteomes" id="UP000719412"/>
    </source>
</evidence>
<feature type="region of interest" description="Disordered" evidence="2">
    <location>
        <begin position="602"/>
        <end position="643"/>
    </location>
</feature>
<dbReference type="InterPro" id="IPR000198">
    <property type="entry name" value="RhoGAP_dom"/>
</dbReference>